<proteinExistence type="predicted"/>
<dbReference type="GeneID" id="109126478"/>
<evidence type="ECO:0000313" key="2">
    <source>
        <dbReference type="RefSeq" id="XP_019085595.1"/>
    </source>
</evidence>
<gene>
    <name evidence="2" type="primary">LOC109126478</name>
</gene>
<name>A0ABM1QFQ7_CAMSA</name>
<dbReference type="PANTHER" id="PTHR46662:SF110">
    <property type="entry name" value="OS11G0233000 PROTEIN"/>
    <property type="match status" value="1"/>
</dbReference>
<organism evidence="1 2">
    <name type="scientific">Camelina sativa</name>
    <name type="common">False flax</name>
    <name type="synonym">Myagrum sativum</name>
    <dbReference type="NCBI Taxonomy" id="90675"/>
    <lineage>
        <taxon>Eukaryota</taxon>
        <taxon>Viridiplantae</taxon>
        <taxon>Streptophyta</taxon>
        <taxon>Embryophyta</taxon>
        <taxon>Tracheophyta</taxon>
        <taxon>Spermatophyta</taxon>
        <taxon>Magnoliopsida</taxon>
        <taxon>eudicotyledons</taxon>
        <taxon>Gunneridae</taxon>
        <taxon>Pentapetalae</taxon>
        <taxon>rosids</taxon>
        <taxon>malvids</taxon>
        <taxon>Brassicales</taxon>
        <taxon>Brassicaceae</taxon>
        <taxon>Camelineae</taxon>
        <taxon>Camelina</taxon>
    </lineage>
</organism>
<dbReference type="Proteomes" id="UP000694864">
    <property type="component" value="Chromosome 9"/>
</dbReference>
<dbReference type="InterPro" id="IPR001611">
    <property type="entry name" value="Leu-rich_rpt"/>
</dbReference>
<dbReference type="SUPFAM" id="SSF52058">
    <property type="entry name" value="L domain-like"/>
    <property type="match status" value="1"/>
</dbReference>
<dbReference type="InterPro" id="IPR032675">
    <property type="entry name" value="LRR_dom_sf"/>
</dbReference>
<dbReference type="RefSeq" id="XP_019085595.1">
    <property type="nucleotide sequence ID" value="XM_019230050.1"/>
</dbReference>
<accession>A0ABM1QFQ7</accession>
<sequence length="306" mass="34074">MKLHGDEVALLKEIGKKMKKRDWDFTNDPCSGKGNWIVNSNLLQKSTLTCDCFIDPHNSSTCHVISIVLTSQNLTGIIPPEFSQLRYLKTLILRRNCLVGSIPKEWGSMHLEKLSFLGNRLTGPFPKVLTSITSLRILELEGNQFSGPIPPEIGNLVNLEELSLSSNSFSGPLPEQLGLLKNLHFMRISDNDFTGRIPEFIGNWTMLYHLEMFGSGLDGPLPSSTSALTSLFKLQISDLGGKSSPFPPLQNLKSLTVLELRRCNINGRIPKYIGDMTRLKTLDLSFNLLTNNIPSSLANLKLADYM</sequence>
<evidence type="ECO:0000313" key="1">
    <source>
        <dbReference type="Proteomes" id="UP000694864"/>
    </source>
</evidence>
<protein>
    <submittedName>
        <fullName evidence="2">Probable LRR receptor-like serine/threonine-protein kinase At1g07650</fullName>
    </submittedName>
</protein>
<dbReference type="Gene3D" id="3.80.10.10">
    <property type="entry name" value="Ribonuclease Inhibitor"/>
    <property type="match status" value="3"/>
</dbReference>
<dbReference type="Pfam" id="PF00560">
    <property type="entry name" value="LRR_1"/>
    <property type="match status" value="5"/>
</dbReference>
<keyword evidence="1" id="KW-1185">Reference proteome</keyword>
<dbReference type="PANTHER" id="PTHR46662">
    <property type="entry name" value="DI-GLUCOSE BINDING PROTEIN WITH LEUCINE-RICH REPEAT DOMAIN-CONTAINING PROTEIN"/>
    <property type="match status" value="1"/>
</dbReference>
<reference evidence="2" key="2">
    <citation type="submission" date="2025-08" db="UniProtKB">
        <authorList>
            <consortium name="RefSeq"/>
        </authorList>
    </citation>
    <scope>IDENTIFICATION</scope>
    <source>
        <tissue evidence="2">Leaf</tissue>
    </source>
</reference>
<reference evidence="1" key="1">
    <citation type="journal article" date="2014" name="Nat. Commun.">
        <title>The emerging biofuel crop Camelina sativa retains a highly undifferentiated hexaploid genome structure.</title>
        <authorList>
            <person name="Kagale S."/>
            <person name="Koh C."/>
            <person name="Nixon J."/>
            <person name="Bollina V."/>
            <person name="Clarke W.E."/>
            <person name="Tuteja R."/>
            <person name="Spillane C."/>
            <person name="Robinson S.J."/>
            <person name="Links M.G."/>
            <person name="Clarke C."/>
            <person name="Higgins E.E."/>
            <person name="Huebert T."/>
            <person name="Sharpe A.G."/>
            <person name="Parkin I.A."/>
        </authorList>
    </citation>
    <scope>NUCLEOTIDE SEQUENCE [LARGE SCALE GENOMIC DNA]</scope>
    <source>
        <strain evidence="1">cv. DH55</strain>
    </source>
</reference>